<proteinExistence type="predicted"/>
<dbReference type="RefSeq" id="WP_264206435.1">
    <property type="nucleotide sequence ID" value="NZ_JAOZEW010000011.1"/>
</dbReference>
<organism evidence="1 2">
    <name type="scientific">Flavobacterium shii</name>
    <dbReference type="NCBI Taxonomy" id="2987687"/>
    <lineage>
        <taxon>Bacteria</taxon>
        <taxon>Pseudomonadati</taxon>
        <taxon>Bacteroidota</taxon>
        <taxon>Flavobacteriia</taxon>
        <taxon>Flavobacteriales</taxon>
        <taxon>Flavobacteriaceae</taxon>
        <taxon>Flavobacterium</taxon>
    </lineage>
</organism>
<protein>
    <submittedName>
        <fullName evidence="1">Uncharacterized protein</fullName>
    </submittedName>
</protein>
<gene>
    <name evidence="1" type="ORF">OIU83_11685</name>
</gene>
<accession>A0A9X2ZGR6</accession>
<evidence type="ECO:0000313" key="2">
    <source>
        <dbReference type="Proteomes" id="UP001151079"/>
    </source>
</evidence>
<sequence length="224" mass="23384">MAGVAHFGAAYAEYTRTGGWNAVSNNAGISFSATITTDFGYNNSKDAANGVAQNGSIVKPKTVDVKEDDFNQYGAINASMGILGGIIEIGVGGVGEGVTAGFSTALVVDGWYRVGSNGARLGMYLANENLAGDIIPSNSGALAGKIIDGMNGTKATDVGRMQSSMGFANDLGLFVITGGNGSAYLDANAYRDLYHIGIIGGNWYTIYDYKNTAKEYKHNKSKKK</sequence>
<name>A0A9X2ZGR6_9FLAO</name>
<dbReference type="Proteomes" id="UP001151079">
    <property type="component" value="Unassembled WGS sequence"/>
</dbReference>
<dbReference type="EMBL" id="JAOZEW010000011">
    <property type="protein sequence ID" value="MCV9928322.1"/>
    <property type="molecule type" value="Genomic_DNA"/>
</dbReference>
<evidence type="ECO:0000313" key="1">
    <source>
        <dbReference type="EMBL" id="MCV9928322.1"/>
    </source>
</evidence>
<reference evidence="1" key="1">
    <citation type="submission" date="2022-10" db="EMBL/GenBank/DDBJ databases">
        <title>Two novel species of Flavobacterium.</title>
        <authorList>
            <person name="Liu Q."/>
            <person name="Xin Y.-H."/>
        </authorList>
    </citation>
    <scope>NUCLEOTIDE SEQUENCE</scope>
    <source>
        <strain evidence="1">LS1R49</strain>
    </source>
</reference>
<comment type="caution">
    <text evidence="1">The sequence shown here is derived from an EMBL/GenBank/DDBJ whole genome shotgun (WGS) entry which is preliminary data.</text>
</comment>
<keyword evidence="2" id="KW-1185">Reference proteome</keyword>
<dbReference type="AlphaFoldDB" id="A0A9X2ZGR6"/>